<name>A0A0D6QCG5_KOMXY</name>
<evidence type="ECO:0000256" key="1">
    <source>
        <dbReference type="SAM" id="MobiDB-lite"/>
    </source>
</evidence>
<sequence>MSGYKKGARHVDLTGDDRAMIYGALLWMADKLNSEDGGRENCGPERGKRRSRWNA</sequence>
<dbReference type="EMBL" id="BANJ01000088">
    <property type="protein sequence ID" value="GAO01029.1"/>
    <property type="molecule type" value="Genomic_DNA"/>
</dbReference>
<organism evidence="2 3">
    <name type="scientific">Komagataeibacter xylinus NBRC 13693</name>
    <dbReference type="NCBI Taxonomy" id="1234668"/>
    <lineage>
        <taxon>Bacteria</taxon>
        <taxon>Pseudomonadati</taxon>
        <taxon>Pseudomonadota</taxon>
        <taxon>Alphaproteobacteria</taxon>
        <taxon>Acetobacterales</taxon>
        <taxon>Acetobacteraceae</taxon>
        <taxon>Komagataeibacter</taxon>
    </lineage>
</organism>
<evidence type="ECO:0000313" key="3">
    <source>
        <dbReference type="Proteomes" id="UP000032683"/>
    </source>
</evidence>
<comment type="caution">
    <text evidence="2">The sequence shown here is derived from an EMBL/GenBank/DDBJ whole genome shotgun (WGS) entry which is preliminary data.</text>
</comment>
<feature type="compositionally biased region" description="Basic and acidic residues" evidence="1">
    <location>
        <begin position="34"/>
        <end position="46"/>
    </location>
</feature>
<dbReference type="Proteomes" id="UP000032683">
    <property type="component" value="Unassembled WGS sequence"/>
</dbReference>
<accession>A0A0D6QCG5</accession>
<dbReference type="InterPro" id="IPR009444">
    <property type="entry name" value="Conjugal_tfr_TraD_a-type"/>
</dbReference>
<gene>
    <name evidence="2" type="ORF">Gxy13693_088_007</name>
</gene>
<dbReference type="Pfam" id="PF06412">
    <property type="entry name" value="TraD"/>
    <property type="match status" value="1"/>
</dbReference>
<dbReference type="AlphaFoldDB" id="A0A0D6QCG5"/>
<protein>
    <submittedName>
        <fullName evidence="2">Uncharacterized protein</fullName>
    </submittedName>
</protein>
<reference evidence="2 3" key="1">
    <citation type="submission" date="2012-11" db="EMBL/GenBank/DDBJ databases">
        <title>Whole genome sequence of Gluconacetobacter xylinus NBRC 13693.</title>
        <authorList>
            <person name="Azuma Y."/>
            <person name="Higashiura N."/>
            <person name="Hirakawa H."/>
            <person name="Matsushita K."/>
        </authorList>
    </citation>
    <scope>NUCLEOTIDE SEQUENCE [LARGE SCALE GENOMIC DNA]</scope>
    <source>
        <strain evidence="2 3">NBRC 13693</strain>
    </source>
</reference>
<feature type="region of interest" description="Disordered" evidence="1">
    <location>
        <begin position="34"/>
        <end position="55"/>
    </location>
</feature>
<proteinExistence type="predicted"/>
<evidence type="ECO:0000313" key="2">
    <source>
        <dbReference type="EMBL" id="GAO01029.1"/>
    </source>
</evidence>